<dbReference type="InterPro" id="IPR017972">
    <property type="entry name" value="Cyt_P450_CS"/>
</dbReference>
<evidence type="ECO:0000256" key="1">
    <source>
        <dbReference type="ARBA" id="ARBA00001971"/>
    </source>
</evidence>
<dbReference type="EMBL" id="QKWP01001483">
    <property type="protein sequence ID" value="RIB08631.1"/>
    <property type="molecule type" value="Genomic_DNA"/>
</dbReference>
<dbReference type="PROSITE" id="PS00086">
    <property type="entry name" value="CYTOCHROME_P450"/>
    <property type="match status" value="1"/>
</dbReference>
<reference evidence="8 9" key="1">
    <citation type="submission" date="2018-06" db="EMBL/GenBank/DDBJ databases">
        <title>Comparative genomics reveals the genomic features of Rhizophagus irregularis, R. cerebriforme, R. diaphanum and Gigaspora rosea, and their symbiotic lifestyle signature.</title>
        <authorList>
            <person name="Morin E."/>
            <person name="San Clemente H."/>
            <person name="Chen E.C.H."/>
            <person name="De La Providencia I."/>
            <person name="Hainaut M."/>
            <person name="Kuo A."/>
            <person name="Kohler A."/>
            <person name="Murat C."/>
            <person name="Tang N."/>
            <person name="Roy S."/>
            <person name="Loubradou J."/>
            <person name="Henrissat B."/>
            <person name="Grigoriev I.V."/>
            <person name="Corradi N."/>
            <person name="Roux C."/>
            <person name="Martin F.M."/>
        </authorList>
    </citation>
    <scope>NUCLEOTIDE SEQUENCE [LARGE SCALE GENOMIC DNA]</scope>
    <source>
        <strain evidence="8 9">DAOM 194757</strain>
    </source>
</reference>
<dbReference type="InterPro" id="IPR001128">
    <property type="entry name" value="Cyt_P450"/>
</dbReference>
<dbReference type="PRINTS" id="PR00465">
    <property type="entry name" value="EP450IV"/>
</dbReference>
<keyword evidence="7" id="KW-0560">Oxidoreductase</keyword>
<evidence type="ECO:0000313" key="8">
    <source>
        <dbReference type="EMBL" id="RIB08631.1"/>
    </source>
</evidence>
<proteinExistence type="inferred from homology"/>
<evidence type="ECO:0000256" key="2">
    <source>
        <dbReference type="ARBA" id="ARBA00010617"/>
    </source>
</evidence>
<keyword evidence="6 7" id="KW-0349">Heme</keyword>
<accession>A0A397UGA0</accession>
<comment type="caution">
    <text evidence="8">The sequence shown here is derived from an EMBL/GenBank/DDBJ whole genome shotgun (WGS) entry which is preliminary data.</text>
</comment>
<keyword evidence="3 6" id="KW-0479">Metal-binding</keyword>
<keyword evidence="4 6" id="KW-0408">Iron</keyword>
<dbReference type="InterPro" id="IPR002403">
    <property type="entry name" value="Cyt_P450_E_grp-IV"/>
</dbReference>
<evidence type="ECO:0000256" key="6">
    <source>
        <dbReference type="PIRSR" id="PIRSR602403-1"/>
    </source>
</evidence>
<dbReference type="PANTHER" id="PTHR46206:SF1">
    <property type="entry name" value="P450, PUTATIVE (EUROFUNG)-RELATED"/>
    <property type="match status" value="1"/>
</dbReference>
<evidence type="ECO:0000313" key="9">
    <source>
        <dbReference type="Proteomes" id="UP000266673"/>
    </source>
</evidence>
<dbReference type="Pfam" id="PF00067">
    <property type="entry name" value="p450"/>
    <property type="match status" value="1"/>
</dbReference>
<feature type="binding site" description="axial binding residue" evidence="6">
    <location>
        <position position="92"/>
    </location>
    <ligand>
        <name>heme</name>
        <dbReference type="ChEBI" id="CHEBI:30413"/>
    </ligand>
    <ligandPart>
        <name>Fe</name>
        <dbReference type="ChEBI" id="CHEBI:18248"/>
    </ligandPart>
</feature>
<protein>
    <submittedName>
        <fullName evidence="8">Cytochrome P450</fullName>
    </submittedName>
</protein>
<dbReference type="STRING" id="44941.A0A397UGA0"/>
<sequence>MVKLDGFIKETSRLSNNLLSMPRKCISKSHYTLVDGYQIPSDRTVYLNVIDVCHDEKLQGQNPKEFNAYRHNSSATKLDRSFLIFGRGKHACPGRYFAVNMMKLLFNEIILKYNIKPENEEIEPRS</sequence>
<keyword evidence="5 7" id="KW-0503">Monooxygenase</keyword>
<dbReference type="GO" id="GO:0005506">
    <property type="term" value="F:iron ion binding"/>
    <property type="evidence" value="ECO:0007669"/>
    <property type="project" value="InterPro"/>
</dbReference>
<feature type="non-terminal residue" evidence="8">
    <location>
        <position position="126"/>
    </location>
</feature>
<keyword evidence="9" id="KW-1185">Reference proteome</keyword>
<evidence type="ECO:0000256" key="7">
    <source>
        <dbReference type="RuleBase" id="RU000461"/>
    </source>
</evidence>
<dbReference type="InterPro" id="IPR036396">
    <property type="entry name" value="Cyt_P450_sf"/>
</dbReference>
<dbReference type="OrthoDB" id="1844152at2759"/>
<organism evidence="8 9">
    <name type="scientific">Gigaspora rosea</name>
    <dbReference type="NCBI Taxonomy" id="44941"/>
    <lineage>
        <taxon>Eukaryota</taxon>
        <taxon>Fungi</taxon>
        <taxon>Fungi incertae sedis</taxon>
        <taxon>Mucoromycota</taxon>
        <taxon>Glomeromycotina</taxon>
        <taxon>Glomeromycetes</taxon>
        <taxon>Diversisporales</taxon>
        <taxon>Gigasporaceae</taxon>
        <taxon>Gigaspora</taxon>
    </lineage>
</organism>
<dbReference type="GO" id="GO:0016705">
    <property type="term" value="F:oxidoreductase activity, acting on paired donors, with incorporation or reduction of molecular oxygen"/>
    <property type="evidence" value="ECO:0007669"/>
    <property type="project" value="InterPro"/>
</dbReference>
<evidence type="ECO:0000256" key="3">
    <source>
        <dbReference type="ARBA" id="ARBA00022723"/>
    </source>
</evidence>
<comment type="cofactor">
    <cofactor evidence="1 6">
        <name>heme</name>
        <dbReference type="ChEBI" id="CHEBI:30413"/>
    </cofactor>
</comment>
<gene>
    <name evidence="8" type="ORF">C2G38_2006177</name>
</gene>
<dbReference type="GO" id="GO:0020037">
    <property type="term" value="F:heme binding"/>
    <property type="evidence" value="ECO:0007669"/>
    <property type="project" value="InterPro"/>
</dbReference>
<evidence type="ECO:0000256" key="4">
    <source>
        <dbReference type="ARBA" id="ARBA00023004"/>
    </source>
</evidence>
<dbReference type="PANTHER" id="PTHR46206">
    <property type="entry name" value="CYTOCHROME P450"/>
    <property type="match status" value="1"/>
</dbReference>
<name>A0A397UGA0_9GLOM</name>
<dbReference type="AlphaFoldDB" id="A0A397UGA0"/>
<dbReference type="Gene3D" id="1.10.630.10">
    <property type="entry name" value="Cytochrome P450"/>
    <property type="match status" value="1"/>
</dbReference>
<dbReference type="SUPFAM" id="SSF48264">
    <property type="entry name" value="Cytochrome P450"/>
    <property type="match status" value="1"/>
</dbReference>
<dbReference type="GO" id="GO:0004497">
    <property type="term" value="F:monooxygenase activity"/>
    <property type="evidence" value="ECO:0007669"/>
    <property type="project" value="UniProtKB-KW"/>
</dbReference>
<comment type="similarity">
    <text evidence="2 7">Belongs to the cytochrome P450 family.</text>
</comment>
<dbReference type="Proteomes" id="UP000266673">
    <property type="component" value="Unassembled WGS sequence"/>
</dbReference>
<evidence type="ECO:0000256" key="5">
    <source>
        <dbReference type="ARBA" id="ARBA00023033"/>
    </source>
</evidence>